<keyword evidence="1" id="KW-0812">Transmembrane</keyword>
<dbReference type="AlphaFoldDB" id="A0A1Z4LZ22"/>
<reference evidence="2 3" key="1">
    <citation type="submission" date="2017-06" db="EMBL/GenBank/DDBJ databases">
        <title>Genome sequencing of cyanobaciteial culture collection at National Institute for Environmental Studies (NIES).</title>
        <authorList>
            <person name="Hirose Y."/>
            <person name="Shimura Y."/>
            <person name="Fujisawa T."/>
            <person name="Nakamura Y."/>
            <person name="Kawachi M."/>
        </authorList>
    </citation>
    <scope>NUCLEOTIDE SEQUENCE [LARGE SCALE GENOMIC DNA]</scope>
    <source>
        <strain evidence="2 3">NIES-267</strain>
    </source>
</reference>
<dbReference type="Proteomes" id="UP000218418">
    <property type="component" value="Chromosome"/>
</dbReference>
<sequence length="77" mass="8569">MKRKKNKFSGKICYTFARISTLTGYIIGLLAVISLSVNKDPQGVELVPLAKLFFEAAKITVELEKNTAKCNKHPSQK</sequence>
<keyword evidence="1" id="KW-1133">Transmembrane helix</keyword>
<feature type="transmembrane region" description="Helical" evidence="1">
    <location>
        <begin position="12"/>
        <end position="37"/>
    </location>
</feature>
<keyword evidence="3" id="KW-1185">Reference proteome</keyword>
<protein>
    <submittedName>
        <fullName evidence="2">Uncharacterized protein</fullName>
    </submittedName>
</protein>
<organism evidence="2 3">
    <name type="scientific">Calothrix parasitica NIES-267</name>
    <dbReference type="NCBI Taxonomy" id="1973488"/>
    <lineage>
        <taxon>Bacteria</taxon>
        <taxon>Bacillati</taxon>
        <taxon>Cyanobacteriota</taxon>
        <taxon>Cyanophyceae</taxon>
        <taxon>Nostocales</taxon>
        <taxon>Calotrichaceae</taxon>
        <taxon>Calothrix</taxon>
    </lineage>
</organism>
<gene>
    <name evidence="2" type="ORF">NIES267_59700</name>
</gene>
<evidence type="ECO:0000256" key="1">
    <source>
        <dbReference type="SAM" id="Phobius"/>
    </source>
</evidence>
<evidence type="ECO:0000313" key="3">
    <source>
        <dbReference type="Proteomes" id="UP000218418"/>
    </source>
</evidence>
<proteinExistence type="predicted"/>
<evidence type="ECO:0000313" key="2">
    <source>
        <dbReference type="EMBL" id="BAY86462.1"/>
    </source>
</evidence>
<keyword evidence="1" id="KW-0472">Membrane</keyword>
<name>A0A1Z4LZ22_9CYAN</name>
<dbReference type="EMBL" id="AP018227">
    <property type="protein sequence ID" value="BAY86462.1"/>
    <property type="molecule type" value="Genomic_DNA"/>
</dbReference>
<accession>A0A1Z4LZ22</accession>
<dbReference type="OrthoDB" id="9934143at2"/>